<dbReference type="Proteomes" id="UP000887580">
    <property type="component" value="Unplaced"/>
</dbReference>
<evidence type="ECO:0000313" key="1">
    <source>
        <dbReference type="Proteomes" id="UP000887580"/>
    </source>
</evidence>
<name>A0AC35FKZ9_9BILA</name>
<proteinExistence type="predicted"/>
<accession>A0AC35FKZ9</accession>
<dbReference type="WBParaSite" id="PS1159_v2.g18662.t1">
    <property type="protein sequence ID" value="PS1159_v2.g18662.t1"/>
    <property type="gene ID" value="PS1159_v2.g18662"/>
</dbReference>
<sequence length="404" mass="46547">MWQKLFLLVFGLLLNFGNASKWAPLNVALVRPSNLQQLPDFVMMGLDDAINSLNKFIYVRITAHDEYLLNRDNILQCSRNNDFFTEFISAEKFVPKYSISKHKIDGAGFNLFEIGANFVLFLSVNSEVCTKDSFMLAGAAPCMKPNAKLQSFVPRPVCGRLIVCLENPTWKTFESSYDLFRHEIMHALGFAAQKYFLCENITGIEADDESKIHLNEYIYGNELMTPVVSNGNNYLTYLSASILESTYLGKTSWYKFNKKAVKEESRHYWYGRGWGCSFVQGSCYDYIKDSNTLKRGSSFPFCGEEDLRNFLLYRKPKEICFSNVETKTKFNVTCNLMKTLIQPTAQFEPTPLLSQFPRLRHLLDSYGYPLYGSDSFHRYCPMIKEYLEDQIKDLPETSEIIPCE</sequence>
<organism evidence="1 2">
    <name type="scientific">Panagrolaimus sp. PS1159</name>
    <dbReference type="NCBI Taxonomy" id="55785"/>
    <lineage>
        <taxon>Eukaryota</taxon>
        <taxon>Metazoa</taxon>
        <taxon>Ecdysozoa</taxon>
        <taxon>Nematoda</taxon>
        <taxon>Chromadorea</taxon>
        <taxon>Rhabditida</taxon>
        <taxon>Tylenchina</taxon>
        <taxon>Panagrolaimomorpha</taxon>
        <taxon>Panagrolaimoidea</taxon>
        <taxon>Panagrolaimidae</taxon>
        <taxon>Panagrolaimus</taxon>
    </lineage>
</organism>
<protein>
    <submittedName>
        <fullName evidence="2">Leishmanolysin-like peptidase</fullName>
    </submittedName>
</protein>
<reference evidence="2" key="1">
    <citation type="submission" date="2022-11" db="UniProtKB">
        <authorList>
            <consortium name="WormBaseParasite"/>
        </authorList>
    </citation>
    <scope>IDENTIFICATION</scope>
</reference>
<evidence type="ECO:0000313" key="2">
    <source>
        <dbReference type="WBParaSite" id="PS1159_v2.g18662.t1"/>
    </source>
</evidence>